<name>W5SLG6_9SPIR</name>
<accession>W5SLG6</accession>
<geneLocation type="plasmid" evidence="2">
    <name>unnamed</name>
</geneLocation>
<dbReference type="EMBL" id="CP004334">
    <property type="protein sequence ID" value="AHH07720.1"/>
    <property type="molecule type" value="Genomic_DNA"/>
</dbReference>
<dbReference type="AlphaFoldDB" id="W5SLG6"/>
<reference evidence="2" key="1">
    <citation type="submission" date="2013-02" db="EMBL/GenBank/DDBJ databases">
        <title>Comparative genomics of Borrelia species.</title>
        <authorList>
            <person name="Schwan T.G."/>
            <person name="Raffel S.J."/>
            <person name="Porcella S.F."/>
        </authorList>
    </citation>
    <scope>NUCLEOTIDE SEQUENCE</scope>
    <source>
        <strain evidence="2">DOU</strain>
        <plasmid evidence="2">unnamed</plasmid>
    </source>
</reference>
<sequence length="47" mass="5391">MFLLILNRKAIKKREIKKQGGEKNEDREKSRGENKSNNIDAGDDDGM</sequence>
<feature type="region of interest" description="Disordered" evidence="1">
    <location>
        <begin position="14"/>
        <end position="47"/>
    </location>
</feature>
<keyword evidence="2" id="KW-0614">Plasmid</keyword>
<organism evidence="2">
    <name type="scientific">Borrelia crocidurae DOU</name>
    <dbReference type="NCBI Taxonomy" id="1293575"/>
    <lineage>
        <taxon>Bacteria</taxon>
        <taxon>Pseudomonadati</taxon>
        <taxon>Spirochaetota</taxon>
        <taxon>Spirochaetia</taxon>
        <taxon>Spirochaetales</taxon>
        <taxon>Borreliaceae</taxon>
        <taxon>Borrelia</taxon>
    </lineage>
</organism>
<evidence type="ECO:0000313" key="2">
    <source>
        <dbReference type="EMBL" id="AHH07720.1"/>
    </source>
</evidence>
<dbReference type="HOGENOM" id="CLU_211363_0_0_12"/>
<gene>
    <name evidence="2" type="ORF">BCD_1654</name>
</gene>
<feature type="compositionally biased region" description="Basic and acidic residues" evidence="1">
    <location>
        <begin position="17"/>
        <end position="34"/>
    </location>
</feature>
<evidence type="ECO:0000256" key="1">
    <source>
        <dbReference type="SAM" id="MobiDB-lite"/>
    </source>
</evidence>
<proteinExistence type="predicted"/>
<protein>
    <submittedName>
        <fullName evidence="2">Uncharacterized protein</fullName>
    </submittedName>
</protein>